<keyword evidence="14" id="KW-1185">Reference proteome</keyword>
<dbReference type="InterPro" id="IPR033942">
    <property type="entry name" value="IMPase"/>
</dbReference>
<dbReference type="InterPro" id="IPR020583">
    <property type="entry name" value="Inositol_monoP_metal-BS"/>
</dbReference>
<evidence type="ECO:0000256" key="8">
    <source>
        <dbReference type="ARBA" id="ARBA00022723"/>
    </source>
</evidence>
<dbReference type="PANTHER" id="PTHR10182:SF12">
    <property type="entry name" value="OS07G0585100 PROTEIN"/>
    <property type="match status" value="1"/>
</dbReference>
<dbReference type="Pfam" id="PF08569">
    <property type="entry name" value="Mo25"/>
    <property type="match status" value="1"/>
</dbReference>
<comment type="pathway">
    <text evidence="3">Polyol metabolism; myo-inositol biosynthesis; myo-inositol from D-glucose 6-phosphate: step 2/2.</text>
</comment>
<reference evidence="13 14" key="1">
    <citation type="submission" date="2018-10" db="EMBL/GenBank/DDBJ databases">
        <title>A high-quality apple genome assembly.</title>
        <authorList>
            <person name="Hu J."/>
        </authorList>
    </citation>
    <scope>NUCLEOTIDE SEQUENCE [LARGE SCALE GENOMIC DNA]</scope>
    <source>
        <strain evidence="14">cv. HFTH1</strain>
        <tissue evidence="13">Young leaf</tissue>
    </source>
</reference>
<dbReference type="InterPro" id="IPR020550">
    <property type="entry name" value="Inositol_monophosphatase_CS"/>
</dbReference>
<dbReference type="PRINTS" id="PR00377">
    <property type="entry name" value="IMPHPHTASES"/>
</dbReference>
<comment type="caution">
    <text evidence="13">The sequence shown here is derived from an EMBL/GenBank/DDBJ whole genome shotgun (WGS) entry which is preliminary data.</text>
</comment>
<protein>
    <recommendedName>
        <fullName evidence="6">inositol-phosphate phosphatase</fullName>
        <ecNumber evidence="6">3.1.3.25</ecNumber>
    </recommendedName>
</protein>
<evidence type="ECO:0000256" key="5">
    <source>
        <dbReference type="ARBA" id="ARBA00011012"/>
    </source>
</evidence>
<evidence type="ECO:0000256" key="2">
    <source>
        <dbReference type="ARBA" id="ARBA00001946"/>
    </source>
</evidence>
<feature type="binding site" evidence="11">
    <location>
        <position position="587"/>
    </location>
    <ligand>
        <name>Mg(2+)</name>
        <dbReference type="ChEBI" id="CHEBI:18420"/>
        <label>1</label>
        <note>catalytic</note>
    </ligand>
</feature>
<evidence type="ECO:0000313" key="13">
    <source>
        <dbReference type="EMBL" id="RXH85804.1"/>
    </source>
</evidence>
<evidence type="ECO:0000256" key="11">
    <source>
        <dbReference type="PIRSR" id="PIRSR600760-2"/>
    </source>
</evidence>
<keyword evidence="8 11" id="KW-0479">Metal-binding</keyword>
<comment type="cofactor">
    <cofactor evidence="2 11">
        <name>Mg(2+)</name>
        <dbReference type="ChEBI" id="CHEBI:18420"/>
    </cofactor>
</comment>
<evidence type="ECO:0000256" key="9">
    <source>
        <dbReference type="ARBA" id="ARBA00022801"/>
    </source>
</evidence>
<dbReference type="GO" id="GO:0046872">
    <property type="term" value="F:metal ion binding"/>
    <property type="evidence" value="ECO:0007669"/>
    <property type="project" value="UniProtKB-KW"/>
</dbReference>
<feature type="binding site" evidence="11">
    <location>
        <position position="482"/>
    </location>
    <ligand>
        <name>Mg(2+)</name>
        <dbReference type="ChEBI" id="CHEBI:18420"/>
        <label>1</label>
        <note>catalytic</note>
    </ligand>
</feature>
<dbReference type="GO" id="GO:0046854">
    <property type="term" value="P:phosphatidylinositol phosphate biosynthetic process"/>
    <property type="evidence" value="ECO:0007669"/>
    <property type="project" value="InterPro"/>
</dbReference>
<dbReference type="Gene3D" id="3.30.540.10">
    <property type="entry name" value="Fructose-1,6-Bisphosphatase, subunit A, domain 1"/>
    <property type="match status" value="1"/>
</dbReference>
<dbReference type="EMBL" id="RDQH01000336">
    <property type="protein sequence ID" value="RXH85804.1"/>
    <property type="molecule type" value="Genomic_DNA"/>
</dbReference>
<dbReference type="Gene3D" id="1.25.10.10">
    <property type="entry name" value="Leucine-rich Repeat Variant"/>
    <property type="match status" value="1"/>
</dbReference>
<comment type="similarity">
    <text evidence="4">Belongs to the inositol monophosphatase superfamily.</text>
</comment>
<dbReference type="PRINTS" id="PR00378">
    <property type="entry name" value="LIIMPHPHTASE"/>
</dbReference>
<dbReference type="InterPro" id="IPR020552">
    <property type="entry name" value="Inositol_monoPase_Li-sen"/>
</dbReference>
<dbReference type="InterPro" id="IPR011989">
    <property type="entry name" value="ARM-like"/>
</dbReference>
<organism evidence="13 14">
    <name type="scientific">Malus domestica</name>
    <name type="common">Apple</name>
    <name type="synonym">Pyrus malus</name>
    <dbReference type="NCBI Taxonomy" id="3750"/>
    <lineage>
        <taxon>Eukaryota</taxon>
        <taxon>Viridiplantae</taxon>
        <taxon>Streptophyta</taxon>
        <taxon>Embryophyta</taxon>
        <taxon>Tracheophyta</taxon>
        <taxon>Spermatophyta</taxon>
        <taxon>Magnoliopsida</taxon>
        <taxon>eudicotyledons</taxon>
        <taxon>Gunneridae</taxon>
        <taxon>Pentapetalae</taxon>
        <taxon>rosids</taxon>
        <taxon>fabids</taxon>
        <taxon>Rosales</taxon>
        <taxon>Rosaceae</taxon>
        <taxon>Amygdaloideae</taxon>
        <taxon>Maleae</taxon>
        <taxon>Malus</taxon>
    </lineage>
</organism>
<dbReference type="UniPathway" id="UPA00823">
    <property type="reaction ID" value="UER00788"/>
</dbReference>
<dbReference type="GO" id="GO:0006021">
    <property type="term" value="P:inositol biosynthetic process"/>
    <property type="evidence" value="ECO:0007669"/>
    <property type="project" value="UniProtKB-UniPathway"/>
</dbReference>
<feature type="binding site" evidence="11">
    <location>
        <position position="480"/>
    </location>
    <ligand>
        <name>Mg(2+)</name>
        <dbReference type="ChEBI" id="CHEBI:18420"/>
        <label>1</label>
        <note>catalytic</note>
    </ligand>
</feature>
<proteinExistence type="inferred from homology"/>
<dbReference type="InterPro" id="IPR013878">
    <property type="entry name" value="Mo25"/>
</dbReference>
<dbReference type="PROSITE" id="PS00629">
    <property type="entry name" value="IMP_1"/>
    <property type="match status" value="1"/>
</dbReference>
<evidence type="ECO:0000256" key="1">
    <source>
        <dbReference type="ARBA" id="ARBA00001033"/>
    </source>
</evidence>
<feature type="binding site" evidence="11">
    <location>
        <position position="460"/>
    </location>
    <ligand>
        <name>Mg(2+)</name>
        <dbReference type="ChEBI" id="CHEBI:18420"/>
        <label>1</label>
        <note>catalytic</note>
    </ligand>
</feature>
<dbReference type="AlphaFoldDB" id="A0A498IUE8"/>
<keyword evidence="7" id="KW-0452">Lithium</keyword>
<keyword evidence="10 11" id="KW-0460">Magnesium</keyword>
<dbReference type="FunFam" id="1.25.10.10:FF:000146">
    <property type="entry name" value="putative MO25-like protein At5g47540"/>
    <property type="match status" value="1"/>
</dbReference>
<feature type="region of interest" description="Disordered" evidence="12">
    <location>
        <begin position="1"/>
        <end position="89"/>
    </location>
</feature>
<dbReference type="EC" id="3.1.3.25" evidence="6"/>
<gene>
    <name evidence="13" type="ORF">DVH24_014388</name>
</gene>
<evidence type="ECO:0000256" key="12">
    <source>
        <dbReference type="SAM" id="MobiDB-lite"/>
    </source>
</evidence>
<feature type="compositionally biased region" description="Basic and acidic residues" evidence="12">
    <location>
        <begin position="1"/>
        <end position="32"/>
    </location>
</feature>
<dbReference type="GO" id="GO:0035556">
    <property type="term" value="P:intracellular signal transduction"/>
    <property type="evidence" value="ECO:0007669"/>
    <property type="project" value="TreeGrafter"/>
</dbReference>
<keyword evidence="9" id="KW-0378">Hydrolase</keyword>
<evidence type="ECO:0000256" key="7">
    <source>
        <dbReference type="ARBA" id="ARBA00022671"/>
    </source>
</evidence>
<evidence type="ECO:0000256" key="6">
    <source>
        <dbReference type="ARBA" id="ARBA00013106"/>
    </source>
</evidence>
<feature type="binding site" evidence="11">
    <location>
        <position position="483"/>
    </location>
    <ligand>
        <name>Mg(2+)</name>
        <dbReference type="ChEBI" id="CHEBI:18420"/>
        <label>1</label>
        <note>catalytic</note>
    </ligand>
</feature>
<evidence type="ECO:0000256" key="3">
    <source>
        <dbReference type="ARBA" id="ARBA00005152"/>
    </source>
</evidence>
<evidence type="ECO:0000256" key="4">
    <source>
        <dbReference type="ARBA" id="ARBA00009759"/>
    </source>
</evidence>
<comment type="similarity">
    <text evidence="5">Belongs to the Mo25 family.</text>
</comment>
<evidence type="ECO:0000313" key="14">
    <source>
        <dbReference type="Proteomes" id="UP000290289"/>
    </source>
</evidence>
<accession>A0A498IUE8</accession>
<dbReference type="Pfam" id="PF00459">
    <property type="entry name" value="Inositol_P"/>
    <property type="match status" value="1"/>
</dbReference>
<dbReference type="Gene3D" id="3.40.190.80">
    <property type="match status" value="1"/>
</dbReference>
<dbReference type="SUPFAM" id="SSF56655">
    <property type="entry name" value="Carbohydrate phosphatase"/>
    <property type="match status" value="1"/>
</dbReference>
<dbReference type="PROSITE" id="PS00630">
    <property type="entry name" value="IMP_2"/>
    <property type="match status" value="1"/>
</dbReference>
<dbReference type="CDD" id="cd01639">
    <property type="entry name" value="IMPase"/>
    <property type="match status" value="1"/>
</dbReference>
<dbReference type="InterPro" id="IPR016024">
    <property type="entry name" value="ARM-type_fold"/>
</dbReference>
<dbReference type="Proteomes" id="UP000290289">
    <property type="component" value="Chromosome 10"/>
</dbReference>
<dbReference type="GO" id="GO:0008934">
    <property type="term" value="F:inositol monophosphate 1-phosphatase activity"/>
    <property type="evidence" value="ECO:0007669"/>
    <property type="project" value="InterPro"/>
</dbReference>
<dbReference type="GO" id="GO:0043539">
    <property type="term" value="F:protein serine/threonine kinase activator activity"/>
    <property type="evidence" value="ECO:0007669"/>
    <property type="project" value="TreeGrafter"/>
</dbReference>
<dbReference type="InterPro" id="IPR000760">
    <property type="entry name" value="Inositol_monophosphatase-like"/>
</dbReference>
<dbReference type="STRING" id="3750.A0A498IUE8"/>
<dbReference type="PANTHER" id="PTHR10182">
    <property type="entry name" value="CALCIUM-BINDING PROTEIN 39-RELATED"/>
    <property type="match status" value="1"/>
</dbReference>
<dbReference type="SUPFAM" id="SSF48371">
    <property type="entry name" value="ARM repeat"/>
    <property type="match status" value="1"/>
</dbReference>
<name>A0A498IUE8_MALDO</name>
<comment type="catalytic activity">
    <reaction evidence="1">
        <text>a myo-inositol phosphate + H2O = myo-inositol + phosphate</text>
        <dbReference type="Rhea" id="RHEA:24056"/>
        <dbReference type="ChEBI" id="CHEBI:15377"/>
        <dbReference type="ChEBI" id="CHEBI:17268"/>
        <dbReference type="ChEBI" id="CHEBI:43474"/>
        <dbReference type="ChEBI" id="CHEBI:84139"/>
        <dbReference type="EC" id="3.1.3.25"/>
    </reaction>
</comment>
<evidence type="ECO:0000256" key="10">
    <source>
        <dbReference type="ARBA" id="ARBA00022842"/>
    </source>
</evidence>
<sequence>MDSSGEKESTTDKQRLESVRPTKVESSGEQRRASSSLLLTAPRLSPQPPPQQPQQHQDKRPHRSQSANSNKMKGLFKSKPRTPADIVRQTRDLLVYAQRAPDSRESKREEKMSELCKNIRELKSILYGNSESEPVSEACAQLTHEFFKENTLRLLITCLPKLNLEARKDATQVVANLQRQQVQSKLIASDYLEANIDLMDILIQGYGNTDMALHYGAMLRECIRHQSVARYVLESEHMKKFFDYIQLPNFDIAADAAATFKELLTRHKSTVADFLSKNYDWFFAEYNSKLLESPNYITRRQAVKLLGDILLDRSNSAVMTRYVSSRDNLRILMNLLRESSKSIQIEAFHRSQLFAANQNKPADIVSILVANRSKLLRLFADFKIDKEDEQFEADKAQVFLSSAVDAAKKAGQIIRKGFYETKHVEHKSQVDLVTETDKACEDLIFNDLKQLYPTHKFIGEETTAANGVTELTDDHTWIVDPLDGTTNFVHGFPFVCVSIGLTIGKIPTVGVVYNPIIDELFTGIRGGGAFLNGNPIKVSSKNELVKSLLATEVRSIRMSGSCALNLCGIACGRIDLFYELGFGGPWDVAGGAVIVTEAGGSGKEFGITSQRVAASNPLLKDAFVEVHK</sequence>
<dbReference type="FunFam" id="3.30.540.10:FF:000004">
    <property type="entry name" value="Inositol-1-monophosphatase"/>
    <property type="match status" value="1"/>
</dbReference>